<comment type="caution">
    <text evidence="1">The sequence shown here is derived from an EMBL/GenBank/DDBJ whole genome shotgun (WGS) entry which is preliminary data.</text>
</comment>
<reference evidence="1" key="1">
    <citation type="submission" date="2022-10" db="EMBL/GenBank/DDBJ databases">
        <title>Complete Genome of Trichothecium roseum strain YXFP-22015, a Plant Pathogen Isolated from Citrus.</title>
        <authorList>
            <person name="Wang Y."/>
            <person name="Zhu L."/>
        </authorList>
    </citation>
    <scope>NUCLEOTIDE SEQUENCE</scope>
    <source>
        <strain evidence="1">YXFP-22015</strain>
    </source>
</reference>
<name>A0ACC0USA3_9HYPO</name>
<gene>
    <name evidence="1" type="ORF">N3K66_008569</name>
</gene>
<protein>
    <submittedName>
        <fullName evidence="1">Uncharacterized protein</fullName>
    </submittedName>
</protein>
<dbReference type="Proteomes" id="UP001163324">
    <property type="component" value="Chromosome 9"/>
</dbReference>
<evidence type="ECO:0000313" key="2">
    <source>
        <dbReference type="Proteomes" id="UP001163324"/>
    </source>
</evidence>
<proteinExistence type="predicted"/>
<accession>A0ACC0USA3</accession>
<dbReference type="EMBL" id="CM047948">
    <property type="protein sequence ID" value="KAI9896397.1"/>
    <property type="molecule type" value="Genomic_DNA"/>
</dbReference>
<keyword evidence="2" id="KW-1185">Reference proteome</keyword>
<organism evidence="1 2">
    <name type="scientific">Trichothecium roseum</name>
    <dbReference type="NCBI Taxonomy" id="47278"/>
    <lineage>
        <taxon>Eukaryota</taxon>
        <taxon>Fungi</taxon>
        <taxon>Dikarya</taxon>
        <taxon>Ascomycota</taxon>
        <taxon>Pezizomycotina</taxon>
        <taxon>Sordariomycetes</taxon>
        <taxon>Hypocreomycetidae</taxon>
        <taxon>Hypocreales</taxon>
        <taxon>Hypocreales incertae sedis</taxon>
        <taxon>Trichothecium</taxon>
    </lineage>
</organism>
<sequence>MAAQVSSNAATAPQVAEGKNDVAQAEHIYMGGHETALMTGDDYAFWREQCLPSFSSLLRSTGSYTPEQTESHINFFKEHVIPHIGPRPTSGGAYLMAHTGSVLENSINFSDTSDPVIRFIFQPMGIKGIPEATNADVGWFHQTSTTFCLTEPEMTMIKEKVPSLSNIPQFLIGFDLDKEDRTLKAYYCPLYKSIIDGSDTDQMIYDLVRRLTKGEKLVPALEKLEKFRRDEPQRAVDCIGIDCIKPEDGARFKLYTRLPESQNSFGFIKHQMTLGGALTDATLHEGLEHLRGIWHLLFDEPEDWTAKDEHKKEVMLEGSPHFGLLLSWELVPGNDAPIPKLYVPLWKFSRSNKDITANYEKIFQKWGWAWGNNGTYSKAIEDAYGKDGVSDGTPLIHTYASFNFSKKKGKYMTSYNSPAMMEKFGLKDL</sequence>
<evidence type="ECO:0000313" key="1">
    <source>
        <dbReference type="EMBL" id="KAI9896397.1"/>
    </source>
</evidence>